<proteinExistence type="predicted"/>
<accession>A0A804P977</accession>
<organism evidence="1 2">
    <name type="scientific">Zea mays</name>
    <name type="common">Maize</name>
    <dbReference type="NCBI Taxonomy" id="4577"/>
    <lineage>
        <taxon>Eukaryota</taxon>
        <taxon>Viridiplantae</taxon>
        <taxon>Streptophyta</taxon>
        <taxon>Embryophyta</taxon>
        <taxon>Tracheophyta</taxon>
        <taxon>Spermatophyta</taxon>
        <taxon>Magnoliopsida</taxon>
        <taxon>Liliopsida</taxon>
        <taxon>Poales</taxon>
        <taxon>Poaceae</taxon>
        <taxon>PACMAD clade</taxon>
        <taxon>Panicoideae</taxon>
        <taxon>Andropogonodae</taxon>
        <taxon>Andropogoneae</taxon>
        <taxon>Tripsacinae</taxon>
        <taxon>Zea</taxon>
    </lineage>
</organism>
<dbReference type="InParanoid" id="A0A804P977"/>
<dbReference type="AlphaFoldDB" id="A0A804P977"/>
<name>A0A804P977_MAIZE</name>
<sequence>MNSHQLGVADLIPGVGRHRIRWRIGEPRPGLRRDQPHAKNRAGEFLVVCFRRSRVPLVLYASQESFSLYFFSLKTKGVSTLILAKLNSCPVLVQHTGKVQLCE</sequence>
<protein>
    <submittedName>
        <fullName evidence="1">Uncharacterized protein</fullName>
    </submittedName>
</protein>
<reference evidence="1" key="3">
    <citation type="submission" date="2021-05" db="UniProtKB">
        <authorList>
            <consortium name="EnsemblPlants"/>
        </authorList>
    </citation>
    <scope>IDENTIFICATION</scope>
    <source>
        <strain evidence="1">cv. B73</strain>
    </source>
</reference>
<reference evidence="2" key="1">
    <citation type="journal article" date="2009" name="Science">
        <title>The B73 maize genome: complexity, diversity, and dynamics.</title>
        <authorList>
            <person name="Schnable P.S."/>
            <person name="Ware D."/>
            <person name="Fulton R.S."/>
            <person name="Stein J.C."/>
            <person name="Wei F."/>
            <person name="Pasternak S."/>
            <person name="Liang C."/>
            <person name="Zhang J."/>
            <person name="Fulton L."/>
            <person name="Graves T.A."/>
            <person name="Minx P."/>
            <person name="Reily A.D."/>
            <person name="Courtney L."/>
            <person name="Kruchowski S.S."/>
            <person name="Tomlinson C."/>
            <person name="Strong C."/>
            <person name="Delehaunty K."/>
            <person name="Fronick C."/>
            <person name="Courtney B."/>
            <person name="Rock S.M."/>
            <person name="Belter E."/>
            <person name="Du F."/>
            <person name="Kim K."/>
            <person name="Abbott R.M."/>
            <person name="Cotton M."/>
            <person name="Levy A."/>
            <person name="Marchetto P."/>
            <person name="Ochoa K."/>
            <person name="Jackson S.M."/>
            <person name="Gillam B."/>
            <person name="Chen W."/>
            <person name="Yan L."/>
            <person name="Higginbotham J."/>
            <person name="Cardenas M."/>
            <person name="Waligorski J."/>
            <person name="Applebaum E."/>
            <person name="Phelps L."/>
            <person name="Falcone J."/>
            <person name="Kanchi K."/>
            <person name="Thane T."/>
            <person name="Scimone A."/>
            <person name="Thane N."/>
            <person name="Henke J."/>
            <person name="Wang T."/>
            <person name="Ruppert J."/>
            <person name="Shah N."/>
            <person name="Rotter K."/>
            <person name="Hodges J."/>
            <person name="Ingenthron E."/>
            <person name="Cordes M."/>
            <person name="Kohlberg S."/>
            <person name="Sgro J."/>
            <person name="Delgado B."/>
            <person name="Mead K."/>
            <person name="Chinwalla A."/>
            <person name="Leonard S."/>
            <person name="Crouse K."/>
            <person name="Collura K."/>
            <person name="Kudrna D."/>
            <person name="Currie J."/>
            <person name="He R."/>
            <person name="Angelova A."/>
            <person name="Rajasekar S."/>
            <person name="Mueller T."/>
            <person name="Lomeli R."/>
            <person name="Scara G."/>
            <person name="Ko A."/>
            <person name="Delaney K."/>
            <person name="Wissotski M."/>
            <person name="Lopez G."/>
            <person name="Campos D."/>
            <person name="Braidotti M."/>
            <person name="Ashley E."/>
            <person name="Golser W."/>
            <person name="Kim H."/>
            <person name="Lee S."/>
            <person name="Lin J."/>
            <person name="Dujmic Z."/>
            <person name="Kim W."/>
            <person name="Talag J."/>
            <person name="Zuccolo A."/>
            <person name="Fan C."/>
            <person name="Sebastian A."/>
            <person name="Kramer M."/>
            <person name="Spiegel L."/>
            <person name="Nascimento L."/>
            <person name="Zutavern T."/>
            <person name="Miller B."/>
            <person name="Ambroise C."/>
            <person name="Muller S."/>
            <person name="Spooner W."/>
            <person name="Narechania A."/>
            <person name="Ren L."/>
            <person name="Wei S."/>
            <person name="Kumari S."/>
            <person name="Faga B."/>
            <person name="Levy M.J."/>
            <person name="McMahan L."/>
            <person name="Van Buren P."/>
            <person name="Vaughn M.W."/>
            <person name="Ying K."/>
            <person name="Yeh C.-T."/>
            <person name="Emrich S.J."/>
            <person name="Jia Y."/>
            <person name="Kalyanaraman A."/>
            <person name="Hsia A.-P."/>
            <person name="Barbazuk W.B."/>
            <person name="Baucom R.S."/>
            <person name="Brutnell T.P."/>
            <person name="Carpita N.C."/>
            <person name="Chaparro C."/>
            <person name="Chia J.-M."/>
            <person name="Deragon J.-M."/>
            <person name="Estill J.C."/>
            <person name="Fu Y."/>
            <person name="Jeddeloh J.A."/>
            <person name="Han Y."/>
            <person name="Lee H."/>
            <person name="Li P."/>
            <person name="Lisch D.R."/>
            <person name="Liu S."/>
            <person name="Liu Z."/>
            <person name="Nagel D.H."/>
            <person name="McCann M.C."/>
            <person name="SanMiguel P."/>
            <person name="Myers A.M."/>
            <person name="Nettleton D."/>
            <person name="Nguyen J."/>
            <person name="Penning B.W."/>
            <person name="Ponnala L."/>
            <person name="Schneider K.L."/>
            <person name="Schwartz D.C."/>
            <person name="Sharma A."/>
            <person name="Soderlund C."/>
            <person name="Springer N.M."/>
            <person name="Sun Q."/>
            <person name="Wang H."/>
            <person name="Waterman M."/>
            <person name="Westerman R."/>
            <person name="Wolfgruber T.K."/>
            <person name="Yang L."/>
            <person name="Yu Y."/>
            <person name="Zhang L."/>
            <person name="Zhou S."/>
            <person name="Zhu Q."/>
            <person name="Bennetzen J.L."/>
            <person name="Dawe R.K."/>
            <person name="Jiang J."/>
            <person name="Jiang N."/>
            <person name="Presting G.G."/>
            <person name="Wessler S.R."/>
            <person name="Aluru S."/>
            <person name="Martienssen R.A."/>
            <person name="Clifton S.W."/>
            <person name="McCombie W.R."/>
            <person name="Wing R.A."/>
            <person name="Wilson R.K."/>
        </authorList>
    </citation>
    <scope>NUCLEOTIDE SEQUENCE [LARGE SCALE GENOMIC DNA]</scope>
    <source>
        <strain evidence="2">cv. B73</strain>
    </source>
</reference>
<keyword evidence="2" id="KW-1185">Reference proteome</keyword>
<reference evidence="1" key="2">
    <citation type="submission" date="2019-07" db="EMBL/GenBank/DDBJ databases">
        <authorList>
            <person name="Seetharam A."/>
            <person name="Woodhouse M."/>
            <person name="Cannon E."/>
        </authorList>
    </citation>
    <scope>NUCLEOTIDE SEQUENCE [LARGE SCALE GENOMIC DNA]</scope>
    <source>
        <strain evidence="1">cv. B73</strain>
    </source>
</reference>
<dbReference type="Gramene" id="Zm00001eb217760_T001">
    <property type="protein sequence ID" value="Zm00001eb217760_P001"/>
    <property type="gene ID" value="Zm00001eb217760"/>
</dbReference>
<dbReference type="EnsemblPlants" id="Zm00001eb217760_T001">
    <property type="protein sequence ID" value="Zm00001eb217760_P001"/>
    <property type="gene ID" value="Zm00001eb217760"/>
</dbReference>
<dbReference type="Proteomes" id="UP000007305">
    <property type="component" value="Chromosome 5"/>
</dbReference>
<evidence type="ECO:0000313" key="1">
    <source>
        <dbReference type="EnsemblPlants" id="Zm00001eb217760_P001"/>
    </source>
</evidence>
<evidence type="ECO:0000313" key="2">
    <source>
        <dbReference type="Proteomes" id="UP000007305"/>
    </source>
</evidence>